<evidence type="ECO:0000256" key="1">
    <source>
        <dbReference type="SAM" id="MobiDB-lite"/>
    </source>
</evidence>
<accession>A0A5E4NKX1</accession>
<evidence type="ECO:0000256" key="2">
    <source>
        <dbReference type="SAM" id="Phobius"/>
    </source>
</evidence>
<keyword evidence="2" id="KW-0812">Transmembrane</keyword>
<evidence type="ECO:0000313" key="3">
    <source>
        <dbReference type="EMBL" id="VVC44422.1"/>
    </source>
</evidence>
<dbReference type="Proteomes" id="UP000325440">
    <property type="component" value="Unassembled WGS sequence"/>
</dbReference>
<keyword evidence="4" id="KW-1185">Reference proteome</keyword>
<name>A0A5E4NKX1_9HEMI</name>
<evidence type="ECO:0000313" key="4">
    <source>
        <dbReference type="Proteomes" id="UP000325440"/>
    </source>
</evidence>
<keyword evidence="2" id="KW-0472">Membrane</keyword>
<gene>
    <name evidence="3" type="ORF">CINCED_3A008172</name>
</gene>
<reference evidence="3 4" key="1">
    <citation type="submission" date="2019-08" db="EMBL/GenBank/DDBJ databases">
        <authorList>
            <person name="Alioto T."/>
            <person name="Alioto T."/>
            <person name="Gomez Garrido J."/>
        </authorList>
    </citation>
    <scope>NUCLEOTIDE SEQUENCE [LARGE SCALE GENOMIC DNA]</scope>
</reference>
<dbReference type="AlphaFoldDB" id="A0A5E4NKX1"/>
<organism evidence="3 4">
    <name type="scientific">Cinara cedri</name>
    <dbReference type="NCBI Taxonomy" id="506608"/>
    <lineage>
        <taxon>Eukaryota</taxon>
        <taxon>Metazoa</taxon>
        <taxon>Ecdysozoa</taxon>
        <taxon>Arthropoda</taxon>
        <taxon>Hexapoda</taxon>
        <taxon>Insecta</taxon>
        <taxon>Pterygota</taxon>
        <taxon>Neoptera</taxon>
        <taxon>Paraneoptera</taxon>
        <taxon>Hemiptera</taxon>
        <taxon>Sternorrhyncha</taxon>
        <taxon>Aphidomorpha</taxon>
        <taxon>Aphidoidea</taxon>
        <taxon>Aphididae</taxon>
        <taxon>Lachninae</taxon>
        <taxon>Cinara</taxon>
    </lineage>
</organism>
<feature type="region of interest" description="Disordered" evidence="1">
    <location>
        <begin position="99"/>
        <end position="121"/>
    </location>
</feature>
<keyword evidence="2" id="KW-1133">Transmembrane helix</keyword>
<feature type="transmembrane region" description="Helical" evidence="2">
    <location>
        <begin position="6"/>
        <end position="26"/>
    </location>
</feature>
<dbReference type="EMBL" id="CABPRJ010002380">
    <property type="protein sequence ID" value="VVC44422.1"/>
    <property type="molecule type" value="Genomic_DNA"/>
</dbReference>
<proteinExistence type="predicted"/>
<protein>
    <submittedName>
        <fullName evidence="3">Uncharacterized protein</fullName>
    </submittedName>
</protein>
<sequence length="121" mass="14030">MLSLKGILIITSWTICIALTSIYGVYSADKKQFEKDNIKQSQSSLITKGSQEVNRFDLHKTEQEMDEDEDDDIISDISNNKQFEKAEFIMERLKELTGETKDERVQDDNINRNDDYDLDGK</sequence>